<dbReference type="EMBL" id="CP001708">
    <property type="protein sequence ID" value="ACV29212.1"/>
    <property type="molecule type" value="Genomic_DNA"/>
</dbReference>
<dbReference type="Proteomes" id="UP000002294">
    <property type="component" value="Chromosome"/>
</dbReference>
<name>C7RDE9_ANAPD</name>
<reference evidence="1 2" key="1">
    <citation type="journal article" date="2009" name="Stand. Genomic Sci.">
        <title>Complete genome sequence of Anaerococcus prevotii type strain (PC1).</title>
        <authorList>
            <person name="Labutti K."/>
            <person name="Pukall R."/>
            <person name="Steenblock K."/>
            <person name="Glavina Del Rio T."/>
            <person name="Tice H."/>
            <person name="Copeland A."/>
            <person name="Cheng J.F."/>
            <person name="Lucas S."/>
            <person name="Chen F."/>
            <person name="Nolan M."/>
            <person name="Bruce D."/>
            <person name="Goodwin L."/>
            <person name="Pitluck S."/>
            <person name="Ivanova N."/>
            <person name="Mavromatis K."/>
            <person name="Ovchinnikova G."/>
            <person name="Pati A."/>
            <person name="Chen A."/>
            <person name="Palaniappan K."/>
            <person name="Land M."/>
            <person name="Hauser L."/>
            <person name="Chang Y.J."/>
            <person name="Jeffries C.D."/>
            <person name="Chain P."/>
            <person name="Saunders E."/>
            <person name="Brettin T."/>
            <person name="Detter J.C."/>
            <person name="Han C."/>
            <person name="Goker M."/>
            <person name="Bristow J."/>
            <person name="Eisen J.A."/>
            <person name="Markowitz V."/>
            <person name="Hugenholtz P."/>
            <person name="Kyrpides N.C."/>
            <person name="Klenk H.P."/>
            <person name="Lapidus A."/>
        </authorList>
    </citation>
    <scope>NUCLEOTIDE SEQUENCE [LARGE SCALE GENOMIC DNA]</scope>
    <source>
        <strain evidence="2">ATCC 9321 / DSM 20548 / JCM 6508 / NCTC 11806 / PC1</strain>
    </source>
</reference>
<dbReference type="AlphaFoldDB" id="C7RDE9"/>
<keyword evidence="2" id="KW-1185">Reference proteome</keyword>
<sequence length="204" mass="23501">MTKIYEKFPEITDVRAKVLSKKFVNNNTYLILDKTIFMPQNDTLLDEPGHIGGSKVLSVEKKKDNIIHLVEGRENRTNLLLSLDKEARFHNLYYATSFSLFKIFFSTYYKADRISFKLYEDYGDIIITKPSRDFDPSLIEELINYAIDKGLSLSLDKGIVELKSIGKTINNLISFDNTYKIKSFEIIECLVEENNTVVSFKAGK</sequence>
<dbReference type="Gene3D" id="2.40.30.130">
    <property type="match status" value="1"/>
</dbReference>
<protein>
    <submittedName>
        <fullName evidence="1">Uncharacterized protein</fullName>
    </submittedName>
</protein>
<organism evidence="1 2">
    <name type="scientific">Anaerococcus prevotii (strain ATCC 9321 / DSM 20548 / JCM 6508 / NCTC 11806 / PC1)</name>
    <name type="common">Peptostreptococcus prevotii</name>
    <name type="synonym">Peptococcus prevotii</name>
    <dbReference type="NCBI Taxonomy" id="525919"/>
    <lineage>
        <taxon>Bacteria</taxon>
        <taxon>Bacillati</taxon>
        <taxon>Bacillota</taxon>
        <taxon>Tissierellia</taxon>
        <taxon>Tissierellales</taxon>
        <taxon>Peptoniphilaceae</taxon>
        <taxon>Anaerococcus</taxon>
    </lineage>
</organism>
<dbReference type="eggNOG" id="COG2872">
    <property type="taxonomic scope" value="Bacteria"/>
</dbReference>
<dbReference type="STRING" id="525919.Apre_1187"/>
<dbReference type="KEGG" id="apr:Apre_1187"/>
<accession>C7RDE9</accession>
<dbReference type="RefSeq" id="WP_015778112.1">
    <property type="nucleotide sequence ID" value="NC_013171.1"/>
</dbReference>
<evidence type="ECO:0000313" key="2">
    <source>
        <dbReference type="Proteomes" id="UP000002294"/>
    </source>
</evidence>
<proteinExistence type="predicted"/>
<dbReference type="HOGENOM" id="CLU_1340946_0_0_9"/>
<gene>
    <name evidence="1" type="ordered locus">Apre_1187</name>
</gene>
<dbReference type="OrthoDB" id="1691445at2"/>
<evidence type="ECO:0000313" key="1">
    <source>
        <dbReference type="EMBL" id="ACV29212.1"/>
    </source>
</evidence>